<dbReference type="EMBL" id="JAROAS010000069">
    <property type="protein sequence ID" value="MED4130508.1"/>
    <property type="molecule type" value="Genomic_DNA"/>
</dbReference>
<dbReference type="InterPro" id="IPR029510">
    <property type="entry name" value="Ald_DH_CS_GLU"/>
</dbReference>
<dbReference type="Proteomes" id="UP001341820">
    <property type="component" value="Unassembled WGS sequence"/>
</dbReference>
<dbReference type="InterPro" id="IPR015590">
    <property type="entry name" value="Aldehyde_DH_dom"/>
</dbReference>
<dbReference type="InterPro" id="IPR016162">
    <property type="entry name" value="Ald_DH_N"/>
</dbReference>
<dbReference type="PROSITE" id="PS00687">
    <property type="entry name" value="ALDEHYDE_DEHYDR_GLU"/>
    <property type="match status" value="1"/>
</dbReference>
<proteinExistence type="inferred from homology"/>
<evidence type="ECO:0000313" key="6">
    <source>
        <dbReference type="Proteomes" id="UP001341820"/>
    </source>
</evidence>
<comment type="similarity">
    <text evidence="3">Belongs to the aldehyde dehydrogenase family.</text>
</comment>
<sequence>MTNTYHNYIGGKWIPSESEKTFASINPGKANEILGYFPNSTVYDTRSAIKVAEEAFPFWRSITPIQRVDILYRLIRLLEDEKKEVALLISTEVGKTVTAAEKEVDATIQALKHFSGAANRLAGETLPSIDPNYFTYTIKEPLGAVGVITPFNFPLGIGVYKIAPAMLAGNTVVYKPPNDTARIAIKLVELFERAGMPAGVLNLVFGDGDVVGKEMGENASLKAISFTGSTAVGLKLGQTVSARGGKMQAELGGKNATILLEDANLDEAINGIMISGMYNNGQSCTGTSRVIVLEEIAEVVLEKLKAAAQAIRVGYGQDEGIENGAVANEKQLHTYLHYIQSAKEAGAKIECGGKRLTENGLDQGYFVAPTVISHVTSDMAIAQEEIFGPVVAVMIVQSYAEAIQLANDTSFGLSSSIYTNDLAKAQAFIQQIEVGVAHVNIPSNYYENQLPFGGKKQSSIGLREQGSTALDFWLDTKAVYIKS</sequence>
<organism evidence="5 6">
    <name type="scientific">Shouchella miscanthi</name>
    <dbReference type="NCBI Taxonomy" id="2598861"/>
    <lineage>
        <taxon>Bacteria</taxon>
        <taxon>Bacillati</taxon>
        <taxon>Bacillota</taxon>
        <taxon>Bacilli</taxon>
        <taxon>Bacillales</taxon>
        <taxon>Bacillaceae</taxon>
        <taxon>Shouchella</taxon>
    </lineage>
</organism>
<reference evidence="5 6" key="1">
    <citation type="submission" date="2023-03" db="EMBL/GenBank/DDBJ databases">
        <title>Bacillus Genome Sequencing.</title>
        <authorList>
            <person name="Dunlap C."/>
        </authorList>
    </citation>
    <scope>NUCLEOTIDE SEQUENCE [LARGE SCALE GENOMIC DNA]</scope>
    <source>
        <strain evidence="5 6">B-4107</strain>
    </source>
</reference>
<evidence type="ECO:0000313" key="5">
    <source>
        <dbReference type="EMBL" id="MED4130508.1"/>
    </source>
</evidence>
<dbReference type="Gene3D" id="3.40.605.10">
    <property type="entry name" value="Aldehyde Dehydrogenase, Chain A, domain 1"/>
    <property type="match status" value="1"/>
</dbReference>
<dbReference type="PANTHER" id="PTHR11699">
    <property type="entry name" value="ALDEHYDE DEHYDROGENASE-RELATED"/>
    <property type="match status" value="1"/>
</dbReference>
<accession>A0ABU6NSV7</accession>
<gene>
    <name evidence="5" type="ORF">P5F74_20555</name>
</gene>
<protein>
    <submittedName>
        <fullName evidence="5">Aldehyde dehydrogenase family protein</fullName>
    </submittedName>
</protein>
<evidence type="ECO:0000259" key="4">
    <source>
        <dbReference type="Pfam" id="PF00171"/>
    </source>
</evidence>
<dbReference type="Gene3D" id="3.40.309.10">
    <property type="entry name" value="Aldehyde Dehydrogenase, Chain A, domain 2"/>
    <property type="match status" value="1"/>
</dbReference>
<dbReference type="RefSeq" id="WP_328239077.1">
    <property type="nucleotide sequence ID" value="NZ_JAROAS010000069.1"/>
</dbReference>
<evidence type="ECO:0000256" key="2">
    <source>
        <dbReference type="PROSITE-ProRule" id="PRU10007"/>
    </source>
</evidence>
<dbReference type="Pfam" id="PF00171">
    <property type="entry name" value="Aldedh"/>
    <property type="match status" value="1"/>
</dbReference>
<keyword evidence="6" id="KW-1185">Reference proteome</keyword>
<keyword evidence="1 3" id="KW-0560">Oxidoreductase</keyword>
<evidence type="ECO:0000256" key="1">
    <source>
        <dbReference type="ARBA" id="ARBA00023002"/>
    </source>
</evidence>
<dbReference type="InterPro" id="IPR016163">
    <property type="entry name" value="Ald_DH_C"/>
</dbReference>
<dbReference type="SUPFAM" id="SSF53720">
    <property type="entry name" value="ALDH-like"/>
    <property type="match status" value="1"/>
</dbReference>
<evidence type="ECO:0000256" key="3">
    <source>
        <dbReference type="RuleBase" id="RU003345"/>
    </source>
</evidence>
<feature type="active site" evidence="2">
    <location>
        <position position="250"/>
    </location>
</feature>
<comment type="caution">
    <text evidence="5">The sequence shown here is derived from an EMBL/GenBank/DDBJ whole genome shotgun (WGS) entry which is preliminary data.</text>
</comment>
<feature type="domain" description="Aldehyde dehydrogenase" evidence="4">
    <location>
        <begin position="13"/>
        <end position="479"/>
    </location>
</feature>
<dbReference type="InterPro" id="IPR016161">
    <property type="entry name" value="Ald_DH/histidinol_DH"/>
</dbReference>
<name>A0ABU6NSV7_9BACI</name>